<dbReference type="GO" id="GO:0009897">
    <property type="term" value="C:external side of plasma membrane"/>
    <property type="evidence" value="ECO:0007669"/>
    <property type="project" value="TreeGrafter"/>
</dbReference>
<dbReference type="GO" id="GO:0050852">
    <property type="term" value="P:T cell receptor signaling pathway"/>
    <property type="evidence" value="ECO:0007669"/>
    <property type="project" value="TreeGrafter"/>
</dbReference>
<evidence type="ECO:0000256" key="1">
    <source>
        <dbReference type="ARBA" id="ARBA00004370"/>
    </source>
</evidence>
<evidence type="ECO:0000256" key="3">
    <source>
        <dbReference type="ARBA" id="ARBA00023319"/>
    </source>
</evidence>
<dbReference type="InterPro" id="IPR007110">
    <property type="entry name" value="Ig-like_dom"/>
</dbReference>
<keyword evidence="4" id="KW-0732">Signal</keyword>
<dbReference type="Gene3D" id="2.60.40.10">
    <property type="entry name" value="Immunoglobulins"/>
    <property type="match status" value="1"/>
</dbReference>
<dbReference type="GO" id="GO:0001817">
    <property type="term" value="P:regulation of cytokine production"/>
    <property type="evidence" value="ECO:0007669"/>
    <property type="project" value="TreeGrafter"/>
</dbReference>
<comment type="subcellular location">
    <subcellularLocation>
        <location evidence="1">Membrane</location>
    </subcellularLocation>
</comment>
<dbReference type="OrthoDB" id="8737888at2759"/>
<dbReference type="InterPro" id="IPR013106">
    <property type="entry name" value="Ig_V-set"/>
</dbReference>
<keyword evidence="3" id="KW-0393">Immunoglobulin domain</keyword>
<evidence type="ECO:0000256" key="2">
    <source>
        <dbReference type="ARBA" id="ARBA00023136"/>
    </source>
</evidence>
<protein>
    <recommendedName>
        <fullName evidence="5">Ig-like domain-containing protein</fullName>
    </recommendedName>
</protein>
<feature type="chain" id="PRO_5018991754" description="Ig-like domain-containing protein" evidence="4">
    <location>
        <begin position="20"/>
        <end position="132"/>
    </location>
</feature>
<dbReference type="InterPro" id="IPR013783">
    <property type="entry name" value="Ig-like_fold"/>
</dbReference>
<feature type="domain" description="Ig-like" evidence="5">
    <location>
        <begin position="18"/>
        <end position="130"/>
    </location>
</feature>
<evidence type="ECO:0000256" key="4">
    <source>
        <dbReference type="SAM" id="SignalP"/>
    </source>
</evidence>
<dbReference type="PANTHER" id="PTHR24100">
    <property type="entry name" value="BUTYROPHILIN"/>
    <property type="match status" value="1"/>
</dbReference>
<dbReference type="EMBL" id="BFAA01004938">
    <property type="protein sequence ID" value="GCB60287.1"/>
    <property type="molecule type" value="Genomic_DNA"/>
</dbReference>
<dbReference type="InterPro" id="IPR036179">
    <property type="entry name" value="Ig-like_dom_sf"/>
</dbReference>
<evidence type="ECO:0000259" key="5">
    <source>
        <dbReference type="PROSITE" id="PS50835"/>
    </source>
</evidence>
<dbReference type="OMA" id="PRNIILC"/>
<evidence type="ECO:0000313" key="7">
    <source>
        <dbReference type="Proteomes" id="UP000288216"/>
    </source>
</evidence>
<proteinExistence type="predicted"/>
<dbReference type="SUPFAM" id="SSF48726">
    <property type="entry name" value="Immunoglobulin"/>
    <property type="match status" value="1"/>
</dbReference>
<name>A0A401NHF0_SCYTO</name>
<gene>
    <name evidence="6" type="ORF">scyTo_0011110</name>
</gene>
<organism evidence="6 7">
    <name type="scientific">Scyliorhinus torazame</name>
    <name type="common">Cloudy catshark</name>
    <name type="synonym">Catulus torazame</name>
    <dbReference type="NCBI Taxonomy" id="75743"/>
    <lineage>
        <taxon>Eukaryota</taxon>
        <taxon>Metazoa</taxon>
        <taxon>Chordata</taxon>
        <taxon>Craniata</taxon>
        <taxon>Vertebrata</taxon>
        <taxon>Chondrichthyes</taxon>
        <taxon>Elasmobranchii</taxon>
        <taxon>Galeomorphii</taxon>
        <taxon>Galeoidea</taxon>
        <taxon>Carcharhiniformes</taxon>
        <taxon>Scyliorhinidae</taxon>
        <taxon>Scyliorhinus</taxon>
    </lineage>
</organism>
<evidence type="ECO:0000313" key="6">
    <source>
        <dbReference type="EMBL" id="GCB60287.1"/>
    </source>
</evidence>
<sequence length="132" mass="14407">MNYFLVELTIFCTVSLAASLEVVVDPAINATINEDVLLGCLFTHTVQLDLRYIVIEWNHRVGDDEKAVCLFDFGDYESCRSGSSLSINEISKANASLLLKNVTIHDIGSYSCTVTILSDKATGRVTLAVTGE</sequence>
<dbReference type="InterPro" id="IPR050504">
    <property type="entry name" value="IgSF_BTN/MOG"/>
</dbReference>
<keyword evidence="7" id="KW-1185">Reference proteome</keyword>
<reference evidence="6 7" key="1">
    <citation type="journal article" date="2018" name="Nat. Ecol. Evol.">
        <title>Shark genomes provide insights into elasmobranch evolution and the origin of vertebrates.</title>
        <authorList>
            <person name="Hara Y"/>
            <person name="Yamaguchi K"/>
            <person name="Onimaru K"/>
            <person name="Kadota M"/>
            <person name="Koyanagi M"/>
            <person name="Keeley SD"/>
            <person name="Tatsumi K"/>
            <person name="Tanaka K"/>
            <person name="Motone F"/>
            <person name="Kageyama Y"/>
            <person name="Nozu R"/>
            <person name="Adachi N"/>
            <person name="Nishimura O"/>
            <person name="Nakagawa R"/>
            <person name="Tanegashima C"/>
            <person name="Kiyatake I"/>
            <person name="Matsumoto R"/>
            <person name="Murakumo K"/>
            <person name="Nishida K"/>
            <person name="Terakita A"/>
            <person name="Kuratani S"/>
            <person name="Sato K"/>
            <person name="Hyodo S Kuraku.S."/>
        </authorList>
    </citation>
    <scope>NUCLEOTIDE SEQUENCE [LARGE SCALE GENOMIC DNA]</scope>
</reference>
<keyword evidence="2" id="KW-0472">Membrane</keyword>
<feature type="signal peptide" evidence="4">
    <location>
        <begin position="1"/>
        <end position="19"/>
    </location>
</feature>
<dbReference type="Pfam" id="PF07686">
    <property type="entry name" value="V-set"/>
    <property type="match status" value="1"/>
</dbReference>
<comment type="caution">
    <text evidence="6">The sequence shown here is derived from an EMBL/GenBank/DDBJ whole genome shotgun (WGS) entry which is preliminary data.</text>
</comment>
<dbReference type="Proteomes" id="UP000288216">
    <property type="component" value="Unassembled WGS sequence"/>
</dbReference>
<dbReference type="AlphaFoldDB" id="A0A401NHF0"/>
<accession>A0A401NHF0</accession>
<dbReference type="GO" id="GO:0005102">
    <property type="term" value="F:signaling receptor binding"/>
    <property type="evidence" value="ECO:0007669"/>
    <property type="project" value="TreeGrafter"/>
</dbReference>
<dbReference type="PROSITE" id="PS50835">
    <property type="entry name" value="IG_LIKE"/>
    <property type="match status" value="1"/>
</dbReference>